<evidence type="ECO:0000256" key="4">
    <source>
        <dbReference type="SAM" id="MobiDB-lite"/>
    </source>
</evidence>
<dbReference type="AlphaFoldDB" id="A0AAD9KST9"/>
<proteinExistence type="predicted"/>
<reference evidence="6" key="1">
    <citation type="journal article" date="2023" name="Mol. Biol. Evol.">
        <title>Third-Generation Sequencing Reveals the Adaptive Role of the Epigenome in Three Deep-Sea Polychaetes.</title>
        <authorList>
            <person name="Perez M."/>
            <person name="Aroh O."/>
            <person name="Sun Y."/>
            <person name="Lan Y."/>
            <person name="Juniper S.K."/>
            <person name="Young C.R."/>
            <person name="Angers B."/>
            <person name="Qian P.Y."/>
        </authorList>
    </citation>
    <scope>NUCLEOTIDE SEQUENCE</scope>
    <source>
        <strain evidence="6">R07B-5</strain>
    </source>
</reference>
<dbReference type="InterPro" id="IPR047061">
    <property type="entry name" value="UBP24_Ubl"/>
</dbReference>
<feature type="compositionally biased region" description="Polar residues" evidence="4">
    <location>
        <begin position="66"/>
        <end position="76"/>
    </location>
</feature>
<dbReference type="InterPro" id="IPR056850">
    <property type="entry name" value="ARM_UBP34_24_USP9X_Y"/>
</dbReference>
<keyword evidence="1" id="KW-0645">Protease</keyword>
<feature type="domain" description="UBA" evidence="5">
    <location>
        <begin position="2"/>
        <end position="43"/>
    </location>
</feature>
<dbReference type="EMBL" id="JAODUO010000624">
    <property type="protein sequence ID" value="KAK2177003.1"/>
    <property type="molecule type" value="Genomic_DNA"/>
</dbReference>
<evidence type="ECO:0000256" key="1">
    <source>
        <dbReference type="ARBA" id="ARBA00022670"/>
    </source>
</evidence>
<evidence type="ECO:0000313" key="6">
    <source>
        <dbReference type="EMBL" id="KAK2177003.1"/>
    </source>
</evidence>
<dbReference type="Pfam" id="PF25010">
    <property type="entry name" value="ARM_UBP24_USP9X-Y"/>
    <property type="match status" value="1"/>
</dbReference>
<evidence type="ECO:0000313" key="7">
    <source>
        <dbReference type="Proteomes" id="UP001209878"/>
    </source>
</evidence>
<keyword evidence="2" id="KW-0833">Ubl conjugation pathway</keyword>
<dbReference type="GO" id="GO:0006508">
    <property type="term" value="P:proteolysis"/>
    <property type="evidence" value="ECO:0007669"/>
    <property type="project" value="UniProtKB-KW"/>
</dbReference>
<keyword evidence="3" id="KW-0378">Hydrolase</keyword>
<dbReference type="InterPro" id="IPR029071">
    <property type="entry name" value="Ubiquitin-like_domsf"/>
</dbReference>
<dbReference type="Pfam" id="PF22900">
    <property type="entry name" value="UCH_UBL1"/>
    <property type="match status" value="1"/>
</dbReference>
<dbReference type="CDD" id="cd17065">
    <property type="entry name" value="Ubl_UBP24"/>
    <property type="match status" value="1"/>
</dbReference>
<evidence type="ECO:0000256" key="3">
    <source>
        <dbReference type="ARBA" id="ARBA00022801"/>
    </source>
</evidence>
<dbReference type="GO" id="GO:0008233">
    <property type="term" value="F:peptidase activity"/>
    <property type="evidence" value="ECO:0007669"/>
    <property type="project" value="UniProtKB-KW"/>
</dbReference>
<dbReference type="InterPro" id="IPR055176">
    <property type="entry name" value="UBP24/USP9X/USP9Y_UBL"/>
</dbReference>
<dbReference type="Proteomes" id="UP001209878">
    <property type="component" value="Unassembled WGS sequence"/>
</dbReference>
<dbReference type="SUPFAM" id="SSF46934">
    <property type="entry name" value="UBA-like"/>
    <property type="match status" value="1"/>
</dbReference>
<dbReference type="PROSITE" id="PS50030">
    <property type="entry name" value="UBA"/>
    <property type="match status" value="1"/>
</dbReference>
<gene>
    <name evidence="6" type="ORF">NP493_624g01034</name>
</gene>
<dbReference type="InterPro" id="IPR015940">
    <property type="entry name" value="UBA"/>
</dbReference>
<evidence type="ECO:0000256" key="2">
    <source>
        <dbReference type="ARBA" id="ARBA00022786"/>
    </source>
</evidence>
<sequence>MEVNEVNVQTLLDMGFPSDVDIRRALRLGKNDLSEAVAILTDDNHSTGFDTLPELDAELKETQTSVSHEASSNPVGASTVAIPLGGPPPSYDEASAMPMPMMPTATCAPEHKTVDEAGDAGRPQPMEDESLEFPLPNLIELENRVFTESWSIPYKEDESLGKCLLSATHLAQEKLCESDENCKRFLEKCMPEAFQKLLTSNAVLRWAADIQEGIYDMLQMLVDLVATRLQYGDVPISMLEVLTLAFNPEIEYHTKNRLHRSGVFGAGPLHAVSPPASTYKDPCGWLCDLINRFAEKKGFELIKERLEGDGLNTASMAALLAPLGVCAEYLNESVVEPMLCVGIEKAVKYVQSLEDNELKEKKAGCVYELLVSMKLLCLHFWADDVKLIDNLRLVIALKMLKLSHFNAKMNALKQVTKLIEDSSNTKMARTAISGEKIAAWLVDNEVLSIALEGNIDQVQYCDKVKNITDFLGMKLSIEELTKIWKMQHDESSVVVDNIHAIIAAAAIKFNSQQLENLFVLIQKSWKEENDRMREKLLGLIGKIGRDARIPKTTSSVLELLWDLAHLPSLPTQLVEQAMDEHLAILNNSFTVKEHVKKSYVMKCVDDVKEGRWVLPALKQLQHIIKNIAKTSSYKAEKGILQELNKNSDIIKQVTASLIKFHQVAVSGIKDGMIEPETLVDSRYSHRDYITVHLSFLQFVLQEGVLYLSWHRARDIWDVLVVSSASSEWDKQTCFKWFMRGIADLEQDTQSQLFQKEILRLQPQQLSEEGFMCFKCYFENVNQFEHRLKKSGGTYTVEKLELIGMDFLWGICLNTPNNHIAEMGVDLLMSMSYSFLSPRLKKDALNLHKKFIDECYSRLEAAMIPLGASALSQVLSAATAIVTSICVSGQAILPSPSRSSNLLNIERLLLIAERYVVTVEELYTAPRTIQAHGASFQGPQITLNIASDSPKMEFEIQAHSNESVGSIRQKVAQKLKLSPDAVQIVANDKLLNKDQKLLHQLDFEDHQKLTVRATSSVTTVTSVFPGQDGSTASASKNFNLEQEKTLPGVVMSSGGHVYKMLYQLADLDEPRITSRARSLLKLVPTDPSVLDNLSALSQKVGIAIQLGCLKHSEC</sequence>
<dbReference type="SMART" id="SM00165">
    <property type="entry name" value="UBA"/>
    <property type="match status" value="1"/>
</dbReference>
<name>A0AAD9KST9_RIDPI</name>
<dbReference type="InterPro" id="IPR009060">
    <property type="entry name" value="UBA-like_sf"/>
</dbReference>
<keyword evidence="7" id="KW-1185">Reference proteome</keyword>
<dbReference type="Gene3D" id="1.10.8.10">
    <property type="entry name" value="DNA helicase RuvA subunit, C-terminal domain"/>
    <property type="match status" value="1"/>
</dbReference>
<evidence type="ECO:0000259" key="5">
    <source>
        <dbReference type="PROSITE" id="PS50030"/>
    </source>
</evidence>
<organism evidence="6 7">
    <name type="scientific">Ridgeia piscesae</name>
    <name type="common">Tubeworm</name>
    <dbReference type="NCBI Taxonomy" id="27915"/>
    <lineage>
        <taxon>Eukaryota</taxon>
        <taxon>Metazoa</taxon>
        <taxon>Spiralia</taxon>
        <taxon>Lophotrochozoa</taxon>
        <taxon>Annelida</taxon>
        <taxon>Polychaeta</taxon>
        <taxon>Sedentaria</taxon>
        <taxon>Canalipalpata</taxon>
        <taxon>Sabellida</taxon>
        <taxon>Siboglinidae</taxon>
        <taxon>Ridgeia</taxon>
    </lineage>
</organism>
<comment type="caution">
    <text evidence="6">The sequence shown here is derived from an EMBL/GenBank/DDBJ whole genome shotgun (WGS) entry which is preliminary data.</text>
</comment>
<accession>A0AAD9KST9</accession>
<dbReference type="SUPFAM" id="SSF54236">
    <property type="entry name" value="Ubiquitin-like"/>
    <property type="match status" value="1"/>
</dbReference>
<protein>
    <recommendedName>
        <fullName evidence="5">UBA domain-containing protein</fullName>
    </recommendedName>
</protein>
<feature type="region of interest" description="Disordered" evidence="4">
    <location>
        <begin position="66"/>
        <end position="90"/>
    </location>
</feature>